<dbReference type="EMBL" id="JASCZI010243809">
    <property type="protein sequence ID" value="MED6213618.1"/>
    <property type="molecule type" value="Genomic_DNA"/>
</dbReference>
<keyword evidence="3" id="KW-1185">Reference proteome</keyword>
<protein>
    <submittedName>
        <fullName evidence="2">Uncharacterized protein</fullName>
    </submittedName>
</protein>
<keyword evidence="1" id="KW-0472">Membrane</keyword>
<keyword evidence="1" id="KW-1133">Transmembrane helix</keyword>
<keyword evidence="1" id="KW-0812">Transmembrane</keyword>
<organism evidence="2 3">
    <name type="scientific">Stylosanthes scabra</name>
    <dbReference type="NCBI Taxonomy" id="79078"/>
    <lineage>
        <taxon>Eukaryota</taxon>
        <taxon>Viridiplantae</taxon>
        <taxon>Streptophyta</taxon>
        <taxon>Embryophyta</taxon>
        <taxon>Tracheophyta</taxon>
        <taxon>Spermatophyta</taxon>
        <taxon>Magnoliopsida</taxon>
        <taxon>eudicotyledons</taxon>
        <taxon>Gunneridae</taxon>
        <taxon>Pentapetalae</taxon>
        <taxon>rosids</taxon>
        <taxon>fabids</taxon>
        <taxon>Fabales</taxon>
        <taxon>Fabaceae</taxon>
        <taxon>Papilionoideae</taxon>
        <taxon>50 kb inversion clade</taxon>
        <taxon>dalbergioids sensu lato</taxon>
        <taxon>Dalbergieae</taxon>
        <taxon>Pterocarpus clade</taxon>
        <taxon>Stylosanthes</taxon>
    </lineage>
</organism>
<evidence type="ECO:0000256" key="1">
    <source>
        <dbReference type="SAM" id="Phobius"/>
    </source>
</evidence>
<dbReference type="Proteomes" id="UP001341840">
    <property type="component" value="Unassembled WGS sequence"/>
</dbReference>
<feature type="transmembrane region" description="Helical" evidence="1">
    <location>
        <begin position="20"/>
        <end position="40"/>
    </location>
</feature>
<name>A0ABU6YXH4_9FABA</name>
<reference evidence="2 3" key="1">
    <citation type="journal article" date="2023" name="Plants (Basel)">
        <title>Bridging the Gap: Combining Genomics and Transcriptomics Approaches to Understand Stylosanthes scabra, an Orphan Legume from the Brazilian Caatinga.</title>
        <authorList>
            <person name="Ferreira-Neto J.R.C."/>
            <person name="da Silva M.D."/>
            <person name="Binneck E."/>
            <person name="de Melo N.F."/>
            <person name="da Silva R.H."/>
            <person name="de Melo A.L.T.M."/>
            <person name="Pandolfi V."/>
            <person name="Bustamante F.O."/>
            <person name="Brasileiro-Vidal A.C."/>
            <person name="Benko-Iseppon A.M."/>
        </authorList>
    </citation>
    <scope>NUCLEOTIDE SEQUENCE [LARGE SCALE GENOMIC DNA]</scope>
    <source>
        <tissue evidence="2">Leaves</tissue>
    </source>
</reference>
<accession>A0ABU6YXH4</accession>
<sequence>EVLPPPPSCTTAVAVSRNPIVALTFEAITTITFVFLFVVVHGGSHHAPCRRGEGKNKGEEVSSNAVASVFHPCFTTAAVLRKPSLLGEPATIDVGGPVERRGPATTRPWLPLRTKPPCFCRRESITVSVAAVTELPAAAVAVYSALVASRLNCGFTLVYAFAGWRCC</sequence>
<evidence type="ECO:0000313" key="3">
    <source>
        <dbReference type="Proteomes" id="UP001341840"/>
    </source>
</evidence>
<evidence type="ECO:0000313" key="2">
    <source>
        <dbReference type="EMBL" id="MED6213618.1"/>
    </source>
</evidence>
<gene>
    <name evidence="2" type="ORF">PIB30_095153</name>
</gene>
<proteinExistence type="predicted"/>
<comment type="caution">
    <text evidence="2">The sequence shown here is derived from an EMBL/GenBank/DDBJ whole genome shotgun (WGS) entry which is preliminary data.</text>
</comment>
<feature type="non-terminal residue" evidence="2">
    <location>
        <position position="1"/>
    </location>
</feature>